<dbReference type="InterPro" id="IPR002696">
    <property type="entry name" value="Membr_insert_effic_factor_YidD"/>
</dbReference>
<dbReference type="Proteomes" id="UP001200334">
    <property type="component" value="Unassembled WGS sequence"/>
</dbReference>
<comment type="function">
    <text evidence="1">Could be involved in insertion of integral membrane proteins into the membrane.</text>
</comment>
<organism evidence="2">
    <name type="scientific">Lactobacillus delbrueckii subsp. lactis</name>
    <dbReference type="NCBI Taxonomy" id="29397"/>
    <lineage>
        <taxon>Bacteria</taxon>
        <taxon>Bacillati</taxon>
        <taxon>Bacillota</taxon>
        <taxon>Bacilli</taxon>
        <taxon>Lactobacillales</taxon>
        <taxon>Lactobacillaceae</taxon>
        <taxon>Lactobacillus</taxon>
    </lineage>
</organism>
<dbReference type="PANTHER" id="PTHR33383">
    <property type="entry name" value="MEMBRANE PROTEIN INSERTION EFFICIENCY FACTOR-RELATED"/>
    <property type="match status" value="1"/>
</dbReference>
<evidence type="ECO:0000313" key="2">
    <source>
        <dbReference type="EMBL" id="AZA16395.1"/>
    </source>
</evidence>
<evidence type="ECO:0000313" key="4">
    <source>
        <dbReference type="Proteomes" id="UP001200334"/>
    </source>
</evidence>
<reference evidence="2" key="1">
    <citation type="submission" date="2018-07" db="EMBL/GenBank/DDBJ databases">
        <authorList>
            <person name="Somerville V."/>
        </authorList>
    </citation>
    <scope>NUCLEOTIDE SEQUENCE</scope>
    <source>
        <strain evidence="2">NWC_2_2</strain>
    </source>
</reference>
<proteinExistence type="inferred from homology"/>
<dbReference type="AlphaFoldDB" id="A0A061C711"/>
<dbReference type="NCBIfam" id="TIGR00278">
    <property type="entry name" value="membrane protein insertion efficiency factor YidD"/>
    <property type="match status" value="1"/>
</dbReference>
<dbReference type="EMBL" id="CP031023">
    <property type="protein sequence ID" value="AZA16395.1"/>
    <property type="molecule type" value="Genomic_DNA"/>
</dbReference>
<keyword evidence="1" id="KW-1003">Cell membrane</keyword>
<keyword evidence="1" id="KW-0472">Membrane</keyword>
<dbReference type="SMART" id="SM01234">
    <property type="entry name" value="Haemolytic"/>
    <property type="match status" value="1"/>
</dbReference>
<name>A0A061C711_LACDL</name>
<accession>A0A061C711</accession>
<evidence type="ECO:0000256" key="1">
    <source>
        <dbReference type="HAMAP-Rule" id="MF_00386"/>
    </source>
</evidence>
<sequence>MRQIMILLVRFYQRAISPILPDSCRFYPTCSSYMITALEKHGPLLGLLMGLARILRCNPFNRGGVDPVPDKFTLLRNPHPEEYEDEIIARKFHSH</sequence>
<protein>
    <recommendedName>
        <fullName evidence="1">Putative membrane protein insertion efficiency factor</fullName>
    </recommendedName>
</protein>
<dbReference type="GO" id="GO:0005886">
    <property type="term" value="C:plasma membrane"/>
    <property type="evidence" value="ECO:0007669"/>
    <property type="project" value="UniProtKB-SubCell"/>
</dbReference>
<comment type="subcellular location">
    <subcellularLocation>
        <location evidence="1">Cell membrane</location>
        <topology evidence="1">Peripheral membrane protein</topology>
        <orientation evidence="1">Cytoplasmic side</orientation>
    </subcellularLocation>
</comment>
<evidence type="ECO:0000313" key="3">
    <source>
        <dbReference type="EMBL" id="MCD5562632.1"/>
    </source>
</evidence>
<gene>
    <name evidence="3" type="primary">yidD</name>
    <name evidence="2" type="ORF">DQL93_07740</name>
    <name evidence="3" type="ORF">LOB85_00355</name>
</gene>
<dbReference type="Pfam" id="PF01809">
    <property type="entry name" value="YidD"/>
    <property type="match status" value="1"/>
</dbReference>
<comment type="similarity">
    <text evidence="1">Belongs to the UPF0161 family.</text>
</comment>
<dbReference type="PANTHER" id="PTHR33383:SF1">
    <property type="entry name" value="MEMBRANE PROTEIN INSERTION EFFICIENCY FACTOR-RELATED"/>
    <property type="match status" value="1"/>
</dbReference>
<dbReference type="HAMAP" id="MF_00386">
    <property type="entry name" value="UPF0161_YidD"/>
    <property type="match status" value="1"/>
</dbReference>
<reference evidence="3 4" key="2">
    <citation type="submission" date="2021-12" db="EMBL/GenBank/DDBJ databases">
        <title>Antimicrobial susceptibility of Lactobacillus delbrueckii subsp. lactis obtained from milk products and other habitats.</title>
        <authorList>
            <person name="Shani N."/>
        </authorList>
    </citation>
    <scope>NUCLEOTIDE SEQUENCE [LARGE SCALE GENOMIC DNA]</scope>
    <source>
        <strain evidence="3 4">FAM 21755</strain>
    </source>
</reference>
<dbReference type="RefSeq" id="WP_003617406.1">
    <property type="nucleotide sequence ID" value="NZ_BJLK01000004.1"/>
</dbReference>
<dbReference type="EMBL" id="JAJNUY010000001">
    <property type="protein sequence ID" value="MCD5562632.1"/>
    <property type="molecule type" value="Genomic_DNA"/>
</dbReference>